<dbReference type="Proteomes" id="UP001632038">
    <property type="component" value="Unassembled WGS sequence"/>
</dbReference>
<evidence type="ECO:0000256" key="1">
    <source>
        <dbReference type="SAM" id="MobiDB-lite"/>
    </source>
</evidence>
<accession>A0ABD3D666</accession>
<proteinExistence type="predicted"/>
<dbReference type="AlphaFoldDB" id="A0ABD3D666"/>
<dbReference type="PANTHER" id="PTHR37708">
    <property type="entry name" value="HOMEOBOX HOX-B3-LIKE PROTEIN"/>
    <property type="match status" value="1"/>
</dbReference>
<organism evidence="2 3">
    <name type="scientific">Castilleja foliolosa</name>
    <dbReference type="NCBI Taxonomy" id="1961234"/>
    <lineage>
        <taxon>Eukaryota</taxon>
        <taxon>Viridiplantae</taxon>
        <taxon>Streptophyta</taxon>
        <taxon>Embryophyta</taxon>
        <taxon>Tracheophyta</taxon>
        <taxon>Spermatophyta</taxon>
        <taxon>Magnoliopsida</taxon>
        <taxon>eudicotyledons</taxon>
        <taxon>Gunneridae</taxon>
        <taxon>Pentapetalae</taxon>
        <taxon>asterids</taxon>
        <taxon>lamiids</taxon>
        <taxon>Lamiales</taxon>
        <taxon>Orobanchaceae</taxon>
        <taxon>Pedicularideae</taxon>
        <taxon>Castillejinae</taxon>
        <taxon>Castilleja</taxon>
    </lineage>
</organism>
<feature type="compositionally biased region" description="Basic and acidic residues" evidence="1">
    <location>
        <begin position="67"/>
        <end position="85"/>
    </location>
</feature>
<gene>
    <name evidence="2" type="ORF">CASFOL_018248</name>
</gene>
<sequence>MAELNPSPLLQSPYRHAALGPKSLIISQFSDPQTPNLLMLTTDSLAMERGPRFQEYSALRERKLRINRLEEQPTPERETDEKAENRSVLTPQRKQVKFSSNFTTPPKRTNIPSILTQSVPDFTSALRKENRRPAALPPAATPPAGMSKSGKMYGKVGGGSKSTSSVEKRSGGIMARKSYANMDELKKLGVSAGKEINSGKRRNFY</sequence>
<reference evidence="3" key="1">
    <citation type="journal article" date="2024" name="IScience">
        <title>Strigolactones Initiate the Formation of Haustorium-like Structures in Castilleja.</title>
        <authorList>
            <person name="Buerger M."/>
            <person name="Peterson D."/>
            <person name="Chory J."/>
        </authorList>
    </citation>
    <scope>NUCLEOTIDE SEQUENCE [LARGE SCALE GENOMIC DNA]</scope>
</reference>
<dbReference type="EMBL" id="JAVIJP010000023">
    <property type="protein sequence ID" value="KAL3637800.1"/>
    <property type="molecule type" value="Genomic_DNA"/>
</dbReference>
<evidence type="ECO:0000313" key="2">
    <source>
        <dbReference type="EMBL" id="KAL3637800.1"/>
    </source>
</evidence>
<dbReference type="PANTHER" id="PTHR37708:SF2">
    <property type="entry name" value="HOMEOBOX HOX-B3-LIKE PROTEIN"/>
    <property type="match status" value="1"/>
</dbReference>
<keyword evidence="3" id="KW-1185">Reference proteome</keyword>
<feature type="region of interest" description="Disordered" evidence="1">
    <location>
        <begin position="67"/>
        <end position="87"/>
    </location>
</feature>
<name>A0ABD3D666_9LAMI</name>
<comment type="caution">
    <text evidence="2">The sequence shown here is derived from an EMBL/GenBank/DDBJ whole genome shotgun (WGS) entry which is preliminary data.</text>
</comment>
<protein>
    <submittedName>
        <fullName evidence="2">Uncharacterized protein</fullName>
    </submittedName>
</protein>
<feature type="region of interest" description="Disordered" evidence="1">
    <location>
        <begin position="127"/>
        <end position="177"/>
    </location>
</feature>
<evidence type="ECO:0000313" key="3">
    <source>
        <dbReference type="Proteomes" id="UP001632038"/>
    </source>
</evidence>